<evidence type="ECO:0000313" key="7">
    <source>
        <dbReference type="Proteomes" id="UP001359559"/>
    </source>
</evidence>
<dbReference type="CDD" id="cd03784">
    <property type="entry name" value="GT1_Gtf-like"/>
    <property type="match status" value="1"/>
</dbReference>
<evidence type="ECO:0000256" key="3">
    <source>
        <dbReference type="ARBA" id="ARBA00022679"/>
    </source>
</evidence>
<dbReference type="Proteomes" id="UP001359559">
    <property type="component" value="Unassembled WGS sequence"/>
</dbReference>
<dbReference type="FunFam" id="3.40.50.2000:FF:000027">
    <property type="entry name" value="Glycosyltransferase"/>
    <property type="match status" value="1"/>
</dbReference>
<dbReference type="InterPro" id="IPR002213">
    <property type="entry name" value="UDP_glucos_trans"/>
</dbReference>
<evidence type="ECO:0000256" key="4">
    <source>
        <dbReference type="RuleBase" id="RU003718"/>
    </source>
</evidence>
<dbReference type="EMBL" id="JAYKXN010000006">
    <property type="protein sequence ID" value="KAK7278576.1"/>
    <property type="molecule type" value="Genomic_DNA"/>
</dbReference>
<evidence type="ECO:0000256" key="1">
    <source>
        <dbReference type="ARBA" id="ARBA00009995"/>
    </source>
</evidence>
<dbReference type="InterPro" id="IPR035595">
    <property type="entry name" value="UDP_glycos_trans_CS"/>
</dbReference>
<comment type="similarity">
    <text evidence="1 4">Belongs to the UDP-glycosyltransferase family.</text>
</comment>
<comment type="caution">
    <text evidence="6">The sequence shown here is derived from an EMBL/GenBank/DDBJ whole genome shotgun (WGS) entry which is preliminary data.</text>
</comment>
<accession>A0AAN9IL36</accession>
<dbReference type="FunFam" id="3.40.50.2000:FF:000065">
    <property type="entry name" value="Glycosyltransferase"/>
    <property type="match status" value="1"/>
</dbReference>
<dbReference type="PANTHER" id="PTHR11926">
    <property type="entry name" value="GLUCOSYL/GLUCURONOSYL TRANSFERASES"/>
    <property type="match status" value="1"/>
</dbReference>
<dbReference type="GO" id="GO:0080044">
    <property type="term" value="F:quercetin 7-O-glucosyltransferase activity"/>
    <property type="evidence" value="ECO:0007669"/>
    <property type="project" value="TreeGrafter"/>
</dbReference>
<sequence length="498" mass="56174">MSQFAETKPHVVLTPYPAQGHINPLFKLAKLLHLRGFHITFVHTQYTYKRLLQSRGSNALYGLPDFRFETIPDGLFSMDDDDADVSPEITHLCDSIRKNFLQPFRDLLARLNQSATDGHNPPVTCLVSDCFLTFPIQAAQELGVPILLFCPTSAATFLTVMHFPALVDKGIIPLKDESYLTNGYLDNKADCIPGLQNFRLKDLLGYIRITDPEDLVFDFILEVANRVQRAFPIAFSTFDELECNALNVLSSMFPSLYTIGPLTLLLNQSPHDHLEHLGSNLWKEDQECLEWLESKEPRSVVYVNFGSTTVISPEQLLEFTWGLANSKKPFLWIIRPDLVIGGSVIFLSEFVNETKDRGLIASWCPQEQVLNHPSIGGFLTHCGWNSTIESVCAGVPVLCWPFFADQLMNCRYICNEWGIGVEIDINVKREEVEKLVNELMVGEKGKKMRQKIMEFKKKAEEDTKPGGSSYINLETVIKAYVMNVLILASHAGIHVFLG</sequence>
<dbReference type="PANTHER" id="PTHR11926:SF1188">
    <property type="entry name" value="FAMILY PROTEIN, PUTATIVE-RELATED"/>
    <property type="match status" value="1"/>
</dbReference>
<dbReference type="EC" id="2.4.1.-" evidence="5"/>
<dbReference type="SUPFAM" id="SSF53756">
    <property type="entry name" value="UDP-Glycosyltransferase/glycogen phosphorylase"/>
    <property type="match status" value="1"/>
</dbReference>
<protein>
    <recommendedName>
        <fullName evidence="5">Glycosyltransferase</fullName>
        <ecNumber evidence="5">2.4.1.-</ecNumber>
    </recommendedName>
</protein>
<organism evidence="6 7">
    <name type="scientific">Clitoria ternatea</name>
    <name type="common">Butterfly pea</name>
    <dbReference type="NCBI Taxonomy" id="43366"/>
    <lineage>
        <taxon>Eukaryota</taxon>
        <taxon>Viridiplantae</taxon>
        <taxon>Streptophyta</taxon>
        <taxon>Embryophyta</taxon>
        <taxon>Tracheophyta</taxon>
        <taxon>Spermatophyta</taxon>
        <taxon>Magnoliopsida</taxon>
        <taxon>eudicotyledons</taxon>
        <taxon>Gunneridae</taxon>
        <taxon>Pentapetalae</taxon>
        <taxon>rosids</taxon>
        <taxon>fabids</taxon>
        <taxon>Fabales</taxon>
        <taxon>Fabaceae</taxon>
        <taxon>Papilionoideae</taxon>
        <taxon>50 kb inversion clade</taxon>
        <taxon>NPAAA clade</taxon>
        <taxon>indigoferoid/millettioid clade</taxon>
        <taxon>Phaseoleae</taxon>
        <taxon>Clitoria</taxon>
    </lineage>
</organism>
<dbReference type="GO" id="GO:0080043">
    <property type="term" value="F:quercetin 3-O-glucosyltransferase activity"/>
    <property type="evidence" value="ECO:0007669"/>
    <property type="project" value="TreeGrafter"/>
</dbReference>
<evidence type="ECO:0000313" key="6">
    <source>
        <dbReference type="EMBL" id="KAK7278576.1"/>
    </source>
</evidence>
<keyword evidence="7" id="KW-1185">Reference proteome</keyword>
<keyword evidence="2 4" id="KW-0328">Glycosyltransferase</keyword>
<dbReference type="Pfam" id="PF00201">
    <property type="entry name" value="UDPGT"/>
    <property type="match status" value="1"/>
</dbReference>
<proteinExistence type="inferred from homology"/>
<gene>
    <name evidence="6" type="ORF">RJT34_23608</name>
</gene>
<dbReference type="PROSITE" id="PS00375">
    <property type="entry name" value="UDPGT"/>
    <property type="match status" value="1"/>
</dbReference>
<keyword evidence="3 4" id="KW-0808">Transferase</keyword>
<evidence type="ECO:0000256" key="2">
    <source>
        <dbReference type="ARBA" id="ARBA00022676"/>
    </source>
</evidence>
<dbReference type="Gene3D" id="3.40.50.2000">
    <property type="entry name" value="Glycogen Phosphorylase B"/>
    <property type="match status" value="2"/>
</dbReference>
<evidence type="ECO:0000256" key="5">
    <source>
        <dbReference type="RuleBase" id="RU362057"/>
    </source>
</evidence>
<name>A0AAN9IL36_CLITE</name>
<dbReference type="AlphaFoldDB" id="A0AAN9IL36"/>
<reference evidence="6 7" key="1">
    <citation type="submission" date="2024-01" db="EMBL/GenBank/DDBJ databases">
        <title>The genomes of 5 underutilized Papilionoideae crops provide insights into root nodulation and disease resistance.</title>
        <authorList>
            <person name="Yuan L."/>
        </authorList>
    </citation>
    <scope>NUCLEOTIDE SEQUENCE [LARGE SCALE GENOMIC DNA]</scope>
    <source>
        <strain evidence="6">LY-2023</strain>
        <tissue evidence="6">Leaf</tissue>
    </source>
</reference>